<protein>
    <submittedName>
        <fullName evidence="12">BORE2 protein</fullName>
    </submittedName>
</protein>
<dbReference type="InterPro" id="IPR018867">
    <property type="entry name" value="Cell_div_borealin"/>
</dbReference>
<evidence type="ECO:0000256" key="2">
    <source>
        <dbReference type="ARBA" id="ARBA00004584"/>
    </source>
</evidence>
<keyword evidence="9" id="KW-0137">Centromere</keyword>
<feature type="domain" description="Borealin N-terminal" evidence="11">
    <location>
        <begin position="43"/>
        <end position="98"/>
    </location>
</feature>
<feature type="non-terminal residue" evidence="12">
    <location>
        <position position="166"/>
    </location>
</feature>
<evidence type="ECO:0000256" key="9">
    <source>
        <dbReference type="ARBA" id="ARBA00023328"/>
    </source>
</evidence>
<dbReference type="GO" id="GO:0005634">
    <property type="term" value="C:nucleus"/>
    <property type="evidence" value="ECO:0007669"/>
    <property type="project" value="UniProtKB-SubCell"/>
</dbReference>
<comment type="similarity">
    <text evidence="3">Belongs to the borealin family.</text>
</comment>
<dbReference type="Pfam" id="PF10444">
    <property type="entry name" value="Nbl1_Borealin_N"/>
    <property type="match status" value="1"/>
</dbReference>
<keyword evidence="7" id="KW-0539">Nucleus</keyword>
<dbReference type="GO" id="GO:0032133">
    <property type="term" value="C:chromosome passenger complex"/>
    <property type="evidence" value="ECO:0007669"/>
    <property type="project" value="TreeGrafter"/>
</dbReference>
<feature type="non-terminal residue" evidence="12">
    <location>
        <position position="1"/>
    </location>
</feature>
<dbReference type="Proteomes" id="UP000589485">
    <property type="component" value="Unassembled WGS sequence"/>
</dbReference>
<comment type="caution">
    <text evidence="12">The sequence shown here is derived from an EMBL/GenBank/DDBJ whole genome shotgun (WGS) entry which is preliminary data.</text>
</comment>
<comment type="subcellular location">
    <subcellularLocation>
        <location evidence="2">Chromosome</location>
        <location evidence="2">Centromere</location>
    </subcellularLocation>
    <subcellularLocation>
        <location evidence="1">Nucleus</location>
    </subcellularLocation>
</comment>
<dbReference type="PANTHER" id="PTHR16040">
    <property type="entry name" value="AUSTRALIN, ISOFORM A-RELATED"/>
    <property type="match status" value="1"/>
</dbReference>
<keyword evidence="4" id="KW-0158">Chromosome</keyword>
<dbReference type="EMBL" id="VZSY01000459">
    <property type="protein sequence ID" value="NXA10889.1"/>
    <property type="molecule type" value="Genomic_DNA"/>
</dbReference>
<keyword evidence="8" id="KW-0131">Cell cycle</keyword>
<evidence type="ECO:0000256" key="8">
    <source>
        <dbReference type="ARBA" id="ARBA00023306"/>
    </source>
</evidence>
<evidence type="ECO:0000256" key="7">
    <source>
        <dbReference type="ARBA" id="ARBA00023242"/>
    </source>
</evidence>
<feature type="compositionally biased region" description="Basic residues" evidence="10">
    <location>
        <begin position="1"/>
        <end position="12"/>
    </location>
</feature>
<accession>A0A7K7T294</accession>
<reference evidence="12 13" key="1">
    <citation type="submission" date="2019-09" db="EMBL/GenBank/DDBJ databases">
        <title>Bird 10,000 Genomes (B10K) Project - Family phase.</title>
        <authorList>
            <person name="Zhang G."/>
        </authorList>
    </citation>
    <scope>NUCLEOTIDE SEQUENCE [LARGE SCALE GENOMIC DNA]</scope>
    <source>
        <strain evidence="12">B10K-DU-030-41</strain>
        <tissue evidence="12">Muscle</tissue>
    </source>
</reference>
<evidence type="ECO:0000256" key="4">
    <source>
        <dbReference type="ARBA" id="ARBA00022454"/>
    </source>
</evidence>
<keyword evidence="6" id="KW-0498">Mitosis</keyword>
<evidence type="ECO:0000313" key="12">
    <source>
        <dbReference type="EMBL" id="NXA10889.1"/>
    </source>
</evidence>
<dbReference type="AlphaFoldDB" id="A0A7K7T294"/>
<evidence type="ECO:0000256" key="5">
    <source>
        <dbReference type="ARBA" id="ARBA00022618"/>
    </source>
</evidence>
<evidence type="ECO:0000256" key="1">
    <source>
        <dbReference type="ARBA" id="ARBA00004123"/>
    </source>
</evidence>
<dbReference type="GO" id="GO:0051233">
    <property type="term" value="C:spindle midzone"/>
    <property type="evidence" value="ECO:0007669"/>
    <property type="project" value="TreeGrafter"/>
</dbReference>
<dbReference type="InterPro" id="IPR018851">
    <property type="entry name" value="Borealin_N"/>
</dbReference>
<dbReference type="PANTHER" id="PTHR16040:SF5">
    <property type="entry name" value="BOREALIN-2-RELATED"/>
    <property type="match status" value="1"/>
</dbReference>
<evidence type="ECO:0000259" key="11">
    <source>
        <dbReference type="Pfam" id="PF10444"/>
    </source>
</evidence>
<dbReference type="OrthoDB" id="6360905at2759"/>
<evidence type="ECO:0000313" key="13">
    <source>
        <dbReference type="Proteomes" id="UP000589485"/>
    </source>
</evidence>
<sequence>MPLRKASGKRRSLGPAAEPDRGALPQDGDERPGFSQENKNQRIALFLRDFDEHAKEHVEEMKKQFDSLLQSAEKAFAVELLKMPPALRKMKRKDVLSKCAWPWPVTGVNLATFMNKFALSAGYFYFPTLPVKVTTIVEYENAEDTSAKKTTKKVSLFWFCPKYVRA</sequence>
<dbReference type="GO" id="GO:0000775">
    <property type="term" value="C:chromosome, centromeric region"/>
    <property type="evidence" value="ECO:0007669"/>
    <property type="project" value="UniProtKB-SubCell"/>
</dbReference>
<evidence type="ECO:0000256" key="3">
    <source>
        <dbReference type="ARBA" id="ARBA00009914"/>
    </source>
</evidence>
<name>A0A7K7T294_9TYRA</name>
<dbReference type="Gene3D" id="6.10.250.1900">
    <property type="match status" value="1"/>
</dbReference>
<dbReference type="GO" id="GO:0051301">
    <property type="term" value="P:cell division"/>
    <property type="evidence" value="ECO:0007669"/>
    <property type="project" value="UniProtKB-KW"/>
</dbReference>
<feature type="region of interest" description="Disordered" evidence="10">
    <location>
        <begin position="1"/>
        <end position="36"/>
    </location>
</feature>
<keyword evidence="5" id="KW-0132">Cell division</keyword>
<evidence type="ECO:0000256" key="6">
    <source>
        <dbReference type="ARBA" id="ARBA00022776"/>
    </source>
</evidence>
<organism evidence="12 13">
    <name type="scientific">Sapayoa aenigma</name>
    <name type="common">broad-billed sapayoa</name>
    <dbReference type="NCBI Taxonomy" id="239371"/>
    <lineage>
        <taxon>Eukaryota</taxon>
        <taxon>Metazoa</taxon>
        <taxon>Chordata</taxon>
        <taxon>Craniata</taxon>
        <taxon>Vertebrata</taxon>
        <taxon>Euteleostomi</taxon>
        <taxon>Archelosauria</taxon>
        <taxon>Archosauria</taxon>
        <taxon>Dinosauria</taxon>
        <taxon>Saurischia</taxon>
        <taxon>Theropoda</taxon>
        <taxon>Coelurosauria</taxon>
        <taxon>Aves</taxon>
        <taxon>Neognathae</taxon>
        <taxon>Neoaves</taxon>
        <taxon>Telluraves</taxon>
        <taxon>Australaves</taxon>
        <taxon>Passeriformes</taxon>
        <taxon>Tyrannidae</taxon>
        <taxon>Sapayoa</taxon>
    </lineage>
</organism>
<dbReference type="GO" id="GO:0000070">
    <property type="term" value="P:mitotic sister chromatid segregation"/>
    <property type="evidence" value="ECO:0007669"/>
    <property type="project" value="TreeGrafter"/>
</dbReference>
<evidence type="ECO:0000256" key="10">
    <source>
        <dbReference type="SAM" id="MobiDB-lite"/>
    </source>
</evidence>
<proteinExistence type="inferred from homology"/>
<gene>
    <name evidence="12" type="primary">Cdca9_1</name>
    <name evidence="12" type="ORF">SAPAEN_R15495</name>
</gene>
<keyword evidence="13" id="KW-1185">Reference proteome</keyword>